<evidence type="ECO:0000256" key="1">
    <source>
        <dbReference type="SAM" id="MobiDB-lite"/>
    </source>
</evidence>
<evidence type="ECO:0000313" key="3">
    <source>
        <dbReference type="Proteomes" id="UP000054270"/>
    </source>
</evidence>
<organism evidence="2 3">
    <name type="scientific">Hypholoma sublateritium (strain FD-334 SS-4)</name>
    <dbReference type="NCBI Taxonomy" id="945553"/>
    <lineage>
        <taxon>Eukaryota</taxon>
        <taxon>Fungi</taxon>
        <taxon>Dikarya</taxon>
        <taxon>Basidiomycota</taxon>
        <taxon>Agaricomycotina</taxon>
        <taxon>Agaricomycetes</taxon>
        <taxon>Agaricomycetidae</taxon>
        <taxon>Agaricales</taxon>
        <taxon>Agaricineae</taxon>
        <taxon>Strophariaceae</taxon>
        <taxon>Hypholoma</taxon>
    </lineage>
</organism>
<sequence>MSDASVLASGLTTGTVASESPPDRPPPRASLGSTSTSEGPQMPRSGSQESQKAELRLSPGSGYAPSC</sequence>
<dbReference type="EMBL" id="KN817589">
    <property type="protein sequence ID" value="KJA18443.1"/>
    <property type="molecule type" value="Genomic_DNA"/>
</dbReference>
<name>A0A0D2M5F4_HYPSF</name>
<proteinExistence type="predicted"/>
<reference evidence="3" key="1">
    <citation type="submission" date="2014-04" db="EMBL/GenBank/DDBJ databases">
        <title>Evolutionary Origins and Diversification of the Mycorrhizal Mutualists.</title>
        <authorList>
            <consortium name="DOE Joint Genome Institute"/>
            <consortium name="Mycorrhizal Genomics Consortium"/>
            <person name="Kohler A."/>
            <person name="Kuo A."/>
            <person name="Nagy L.G."/>
            <person name="Floudas D."/>
            <person name="Copeland A."/>
            <person name="Barry K.W."/>
            <person name="Cichocki N."/>
            <person name="Veneault-Fourrey C."/>
            <person name="LaButti K."/>
            <person name="Lindquist E.A."/>
            <person name="Lipzen A."/>
            <person name="Lundell T."/>
            <person name="Morin E."/>
            <person name="Murat C."/>
            <person name="Riley R."/>
            <person name="Ohm R."/>
            <person name="Sun H."/>
            <person name="Tunlid A."/>
            <person name="Henrissat B."/>
            <person name="Grigoriev I.V."/>
            <person name="Hibbett D.S."/>
            <person name="Martin F."/>
        </authorList>
    </citation>
    <scope>NUCLEOTIDE SEQUENCE [LARGE SCALE GENOMIC DNA]</scope>
    <source>
        <strain evidence="3">FD-334 SS-4</strain>
    </source>
</reference>
<gene>
    <name evidence="2" type="ORF">HYPSUDRAFT_45304</name>
</gene>
<dbReference type="AlphaFoldDB" id="A0A0D2M5F4"/>
<feature type="compositionally biased region" description="Polar residues" evidence="1">
    <location>
        <begin position="31"/>
        <end position="50"/>
    </location>
</feature>
<feature type="region of interest" description="Disordered" evidence="1">
    <location>
        <begin position="1"/>
        <end position="67"/>
    </location>
</feature>
<dbReference type="Proteomes" id="UP000054270">
    <property type="component" value="Unassembled WGS sequence"/>
</dbReference>
<protein>
    <submittedName>
        <fullName evidence="2">Uncharacterized protein</fullName>
    </submittedName>
</protein>
<keyword evidence="3" id="KW-1185">Reference proteome</keyword>
<accession>A0A0D2M5F4</accession>
<evidence type="ECO:0000313" key="2">
    <source>
        <dbReference type="EMBL" id="KJA18443.1"/>
    </source>
</evidence>